<dbReference type="GO" id="GO:0006260">
    <property type="term" value="P:DNA replication"/>
    <property type="evidence" value="ECO:0007669"/>
    <property type="project" value="InterPro"/>
</dbReference>
<comment type="similarity">
    <text evidence="1">Belongs to the Tevenvirinae sliding-clamp-loader small subunit family.</text>
</comment>
<protein>
    <recommendedName>
        <fullName evidence="1">Sliding-clamp-loader small subunit</fullName>
    </recommendedName>
    <alternativeName>
        <fullName evidence="1">Clamp loader gp62 subunit</fullName>
    </alternativeName>
</protein>
<dbReference type="GeneID" id="65108234"/>
<reference evidence="2 3" key="1">
    <citation type="submission" date="2018-02" db="EMBL/GenBank/DDBJ databases">
        <title>Full genome sequencing of a novel polyvalent bacteriophage as one of T4-Family member.</title>
        <authorList>
            <person name="Kawasaki T."/>
            <person name="Saad A.M."/>
            <person name="Yamada T."/>
        </authorList>
    </citation>
    <scope>NUCLEOTIDE SEQUENCE [LARGE SCALE GENOMIC DNA]</scope>
    <source>
        <strain evidence="2 3">EcS1</strain>
    </source>
</reference>
<name>A0A2Z5ZCA4_9CAUD</name>
<dbReference type="Pfam" id="PF16790">
    <property type="entry name" value="Phage_clamp_A"/>
    <property type="match status" value="1"/>
</dbReference>
<evidence type="ECO:0000256" key="1">
    <source>
        <dbReference type="HAMAP-Rule" id="MF_04163"/>
    </source>
</evidence>
<dbReference type="Gene3D" id="1.20.272.50">
    <property type="entry name" value="Bacteriophage clamp loader A subunit, A' domain"/>
    <property type="match status" value="1"/>
</dbReference>
<comment type="subunit">
    <text evidence="1">The sliding-clamp-loader consists of 4 large subunits and 1 small subunit. Interacts with the sliding clamp; this interaction allows the sliding-clamp-loader to open the sliding clamp. Part of the replicase complex that includes the DNA polymerase, the polymerase clamp, the clamp loader complex, the single-stranded DNA binding protein, the primase, the helicase and the helicase assembly factor.</text>
</comment>
<dbReference type="HAMAP" id="MF_04163">
    <property type="entry name" value="T4_Clamp_Loader_S"/>
    <property type="match status" value="1"/>
</dbReference>
<evidence type="ECO:0000313" key="3">
    <source>
        <dbReference type="Proteomes" id="UP000250157"/>
    </source>
</evidence>
<dbReference type="RefSeq" id="YP_010090742.1">
    <property type="nucleotide sequence ID" value="NC_055721.1"/>
</dbReference>
<proteinExistence type="inferred from homology"/>
<dbReference type="Proteomes" id="UP000250157">
    <property type="component" value="Segment"/>
</dbReference>
<sequence>MAVSLFDDDVELNEHEVAWKSRDQVKIQELADSFKEKAENELFAIMNDITFGKAQRNLATSESYSKFFIDNSLSQHVDCMISVYRMNLLGSGLSDQAHYNYYLNSIPKAKRFSKWAKAQTDNINIVFVIKLLMKYHTINADDARMYLDTYKAKEHLPEMLKKMKGLVTDDFLKTVTKNVKEQKQFKKQALEW</sequence>
<dbReference type="Gene3D" id="6.10.250.1260">
    <property type="match status" value="1"/>
</dbReference>
<dbReference type="GO" id="GO:0003677">
    <property type="term" value="F:DNA binding"/>
    <property type="evidence" value="ECO:0007669"/>
    <property type="project" value="UniProtKB-UniRule"/>
</dbReference>
<keyword evidence="3" id="KW-1185">Reference proteome</keyword>
<keyword evidence="1" id="KW-0235">DNA replication</keyword>
<keyword evidence="1" id="KW-1194">Viral DNA replication</keyword>
<dbReference type="GO" id="GO:0039693">
    <property type="term" value="P:viral DNA genome replication"/>
    <property type="evidence" value="ECO:0007669"/>
    <property type="project" value="UniProtKB-UniRule"/>
</dbReference>
<accession>A0A2Z5ZCA4</accession>
<dbReference type="GO" id="GO:0003689">
    <property type="term" value="F:DNA clamp loader activity"/>
    <property type="evidence" value="ECO:0007669"/>
    <property type="project" value="UniProtKB-UniRule"/>
</dbReference>
<comment type="function">
    <text evidence="1">Forms the sliding-clamp-loader together with the small subunit. The clamp loader holds the clamp in an open conformation and places it onto the DNA.</text>
</comment>
<dbReference type="InterPro" id="IPR031868">
    <property type="entry name" value="Phage_clamp_gp62"/>
</dbReference>
<dbReference type="Gene3D" id="1.10.8.700">
    <property type="entry name" value="Bacteriophage clamp loader A subunit, A domain"/>
    <property type="match status" value="1"/>
</dbReference>
<evidence type="ECO:0000313" key="2">
    <source>
        <dbReference type="EMBL" id="BBC78095.1"/>
    </source>
</evidence>
<keyword evidence="1" id="KW-0238">DNA-binding</keyword>
<dbReference type="EMBL" id="LC371242">
    <property type="protein sequence ID" value="BBC78095.1"/>
    <property type="molecule type" value="Genomic_DNA"/>
</dbReference>
<dbReference type="KEGG" id="vg:65108234"/>
<organism evidence="2 3">
    <name type="scientific">Escherichia phage EcS1</name>
    <dbReference type="NCBI Taxonomy" id="2083276"/>
    <lineage>
        <taxon>Viruses</taxon>
        <taxon>Duplodnaviria</taxon>
        <taxon>Heunggongvirae</taxon>
        <taxon>Uroviricota</taxon>
        <taxon>Caudoviricetes</taxon>
        <taxon>Pantevenvirales</taxon>
        <taxon>Straboviridae</taxon>
        <taxon>Tevenvirinae</taxon>
        <taxon>Kagamiyamavirus</taxon>
        <taxon>Kagamiyamavirus ecs1</taxon>
    </lineage>
</organism>